<keyword evidence="42" id="KW-1185">Reference proteome</keyword>
<keyword evidence="10" id="KW-0735">Signal-anchor</keyword>
<evidence type="ECO:0000256" key="28">
    <source>
        <dbReference type="ARBA" id="ARBA00043673"/>
    </source>
</evidence>
<dbReference type="PANTHER" id="PTHR46032:SF6">
    <property type="entry name" value="CMP-N-ACETYLNEURAMINATE-BETA-GALACTOSAMIDE-ALPHA-2,3-SIALYLTRANSFERASE 1"/>
    <property type="match status" value="1"/>
</dbReference>
<evidence type="ECO:0000256" key="10">
    <source>
        <dbReference type="ARBA" id="ARBA00022968"/>
    </source>
</evidence>
<feature type="chain" id="PRO_5043765875" description="CMP-N-acetylneuraminate-beta-galactosamide-alpha-2,3-sialyltransferase 1" evidence="40">
    <location>
        <begin position="26"/>
        <end position="334"/>
    </location>
</feature>
<comment type="catalytic activity">
    <reaction evidence="17">
        <text>a beta-D-galactosyl-(1-&gt;3)-N-acetyl-alpha-D-galactosaminyl derivative + CMP-N-acetyl-beta-neuraminate = an N-acetyl-alpha-neuraminyl-(2-&gt;3)-beta-D-galactosyl-(1-&gt;3)-N-acetyl-alpha-D-galactosaminyl derivative + CMP + H(+)</text>
        <dbReference type="Rhea" id="RHEA:21616"/>
        <dbReference type="ChEBI" id="CHEBI:15378"/>
        <dbReference type="ChEBI" id="CHEBI:57812"/>
        <dbReference type="ChEBI" id="CHEBI:60377"/>
        <dbReference type="ChEBI" id="CHEBI:133470"/>
        <dbReference type="ChEBI" id="CHEBI:139596"/>
        <dbReference type="EC" id="2.4.3.4"/>
    </reaction>
    <physiologicalReaction direction="left-to-right" evidence="17">
        <dbReference type="Rhea" id="RHEA:21617"/>
    </physiologicalReaction>
</comment>
<sequence>MNNRSKVVVLMVCTACFATIWKISSSRLTFEQWEENEEYTSDNFNVNEQTESSKKTCSCKRCMSEYNTFFMRYYDKSVSPFLTFDENLSKDDFNWWKGLQRESGSYEKFNKTKESFFKVFPHKPNVIEPHPSLCRTCAVVGNSGNLKGSNYGRQIDAHDVVIRMNMGRTAGYEVDAGSKTTHRVMYPESSMDLDGNNTHLVLVPFKIMDLQWAAEALTTGFYGRSYAPVKSKIKANKSLVMAVNPGFIKYVHRSWLSRRGRYPSTGFMTLVLAMHICDEVNVFGFGADKNGNWNHYWEPLQDKRLKTGVHPGTFEYNLIQELAKQNKVTFNKGW</sequence>
<feature type="binding site" evidence="38">
    <location>
        <position position="165"/>
    </location>
    <ligand>
        <name>substrate</name>
    </ligand>
</feature>
<evidence type="ECO:0000256" key="8">
    <source>
        <dbReference type="ARBA" id="ARBA00022679"/>
    </source>
</evidence>
<dbReference type="InterPro" id="IPR038578">
    <property type="entry name" value="GT29-like_sf"/>
</dbReference>
<evidence type="ECO:0000256" key="12">
    <source>
        <dbReference type="ARBA" id="ARBA00023034"/>
    </source>
</evidence>
<dbReference type="EMBL" id="JBBPFD010000014">
    <property type="protein sequence ID" value="KAK7898792.1"/>
    <property type="molecule type" value="Genomic_DNA"/>
</dbReference>
<comment type="pathway">
    <text evidence="3">Protein modification; protein glycosylation.</text>
</comment>
<evidence type="ECO:0000256" key="30">
    <source>
        <dbReference type="ARBA" id="ARBA00043816"/>
    </source>
</evidence>
<evidence type="ECO:0000256" key="19">
    <source>
        <dbReference type="ARBA" id="ARBA00039107"/>
    </source>
</evidence>
<evidence type="ECO:0000256" key="17">
    <source>
        <dbReference type="ARBA" id="ARBA00036292"/>
    </source>
</evidence>
<evidence type="ECO:0000256" key="34">
    <source>
        <dbReference type="ARBA" id="ARBA00072809"/>
    </source>
</evidence>
<keyword evidence="6" id="KW-0964">Secreted</keyword>
<dbReference type="InterPro" id="IPR001675">
    <property type="entry name" value="Glyco_trans_29"/>
</dbReference>
<dbReference type="EC" id="2.4.3.2" evidence="18"/>
<dbReference type="PANTHER" id="PTHR46032">
    <property type="entry name" value="ALPHA-2,3-SIALYLTRANSFERASE ST3GAL I ISOFORM X1"/>
    <property type="match status" value="1"/>
</dbReference>
<evidence type="ECO:0000256" key="7">
    <source>
        <dbReference type="ARBA" id="ARBA00022676"/>
    </source>
</evidence>
<keyword evidence="14" id="KW-0472">Membrane</keyword>
<accession>A0AAW0NJF7</accession>
<evidence type="ECO:0000256" key="21">
    <source>
        <dbReference type="ARBA" id="ARBA00041507"/>
    </source>
</evidence>
<proteinExistence type="inferred from homology"/>
<evidence type="ECO:0000256" key="26">
    <source>
        <dbReference type="ARBA" id="ARBA00042990"/>
    </source>
</evidence>
<feature type="binding site" evidence="38">
    <location>
        <position position="262"/>
    </location>
    <ligand>
        <name>substrate</name>
    </ligand>
</feature>
<evidence type="ECO:0000256" key="3">
    <source>
        <dbReference type="ARBA" id="ARBA00004922"/>
    </source>
</evidence>
<comment type="pathway">
    <text evidence="4">Glycolipid biosynthesis.</text>
</comment>
<evidence type="ECO:0000256" key="33">
    <source>
        <dbReference type="ARBA" id="ARBA00062545"/>
    </source>
</evidence>
<evidence type="ECO:0000256" key="39">
    <source>
        <dbReference type="PIRSR" id="PIRSR005557-2"/>
    </source>
</evidence>
<evidence type="ECO:0000256" key="29">
    <source>
        <dbReference type="ARBA" id="ARBA00043773"/>
    </source>
</evidence>
<evidence type="ECO:0000256" key="13">
    <source>
        <dbReference type="ARBA" id="ARBA00023098"/>
    </source>
</evidence>
<feature type="binding site" evidence="38">
    <location>
        <position position="266"/>
    </location>
    <ligand>
        <name>substrate</name>
    </ligand>
</feature>
<dbReference type="GO" id="GO:0003836">
    <property type="term" value="F:beta-galactoside (CMP) alpha-2,3-sialyltransferase activity"/>
    <property type="evidence" value="ECO:0007669"/>
    <property type="project" value="UniProtKB-EC"/>
</dbReference>
<evidence type="ECO:0000256" key="14">
    <source>
        <dbReference type="ARBA" id="ARBA00023136"/>
    </source>
</evidence>
<keyword evidence="15" id="KW-1015">Disulfide bond</keyword>
<dbReference type="FunFam" id="3.90.1480.20:FF:000002">
    <property type="entry name" value="CMP-N-acetylneuraminate-beta-galactosamide- alpha-2,3-sialyltransferase 2"/>
    <property type="match status" value="1"/>
</dbReference>
<dbReference type="Gene3D" id="3.90.1480.20">
    <property type="entry name" value="Glycosyl transferase family 29"/>
    <property type="match status" value="1"/>
</dbReference>
<name>A0AAW0NJF7_9GOBI</name>
<evidence type="ECO:0000256" key="23">
    <source>
        <dbReference type="ARBA" id="ARBA00042022"/>
    </source>
</evidence>
<dbReference type="InterPro" id="IPR012163">
    <property type="entry name" value="Sialyl_trans"/>
</dbReference>
<keyword evidence="7" id="KW-0328">Glycosyltransferase</keyword>
<comment type="catalytic activity">
    <reaction evidence="31">
        <text>ganglioside GM1 (d18:1(4E)/18:0) + CMP-N-acetyl-beta-neuraminate = ganglioside GD1a (18:1(4E)/18:0) + CMP + H(+)</text>
        <dbReference type="Rhea" id="RHEA:48248"/>
        <dbReference type="ChEBI" id="CHEBI:15378"/>
        <dbReference type="ChEBI" id="CHEBI:57812"/>
        <dbReference type="ChEBI" id="CHEBI:60377"/>
        <dbReference type="ChEBI" id="CHEBI:73110"/>
        <dbReference type="ChEBI" id="CHEBI:90153"/>
    </reaction>
    <physiologicalReaction direction="left-to-right" evidence="31">
        <dbReference type="Rhea" id="RHEA:48249"/>
    </physiologicalReaction>
</comment>
<dbReference type="EC" id="2.4.3.4" evidence="19"/>
<dbReference type="AlphaFoldDB" id="A0AAW0NJF7"/>
<feature type="binding site" evidence="38">
    <location>
        <position position="226"/>
    </location>
    <ligand>
        <name>substrate</name>
    </ligand>
</feature>
<evidence type="ECO:0000256" key="9">
    <source>
        <dbReference type="ARBA" id="ARBA00022692"/>
    </source>
</evidence>
<comment type="catalytic activity">
    <reaction evidence="29">
        <text>a ganglioside GM1 (d18:1(4E)) + CMP-N-acetyl-beta-neuraminate = a ganglioside GD1a (d18:1(4E)) + CMP + H(+)</text>
        <dbReference type="Rhea" id="RHEA:18021"/>
        <dbReference type="ChEBI" id="CHEBI:15378"/>
        <dbReference type="ChEBI" id="CHEBI:57812"/>
        <dbReference type="ChEBI" id="CHEBI:60377"/>
        <dbReference type="ChEBI" id="CHEBI:77709"/>
        <dbReference type="ChEBI" id="CHEBI:78445"/>
        <dbReference type="EC" id="2.4.3.2"/>
    </reaction>
    <physiologicalReaction direction="left-to-right" evidence="29">
        <dbReference type="Rhea" id="RHEA:18022"/>
    </physiologicalReaction>
</comment>
<keyword evidence="9" id="KW-0812">Transmembrane</keyword>
<feature type="signal peptide" evidence="40">
    <location>
        <begin position="1"/>
        <end position="25"/>
    </location>
</feature>
<evidence type="ECO:0000256" key="5">
    <source>
        <dbReference type="ARBA" id="ARBA00006003"/>
    </source>
</evidence>
<feature type="binding site" evidence="38">
    <location>
        <position position="295"/>
    </location>
    <ligand>
        <name>substrate</name>
    </ligand>
</feature>
<comment type="catalytic activity">
    <reaction evidence="28">
        <text>a ganglioside GA1 (d18:1(4E)) + CMP-N-acetyl-beta-neuraminate = a ganglioside GM1b (d18:1(4E)) + CMP + H(+)</text>
        <dbReference type="Rhea" id="RHEA:47560"/>
        <dbReference type="ChEBI" id="CHEBI:15378"/>
        <dbReference type="ChEBI" id="CHEBI:27938"/>
        <dbReference type="ChEBI" id="CHEBI:57812"/>
        <dbReference type="ChEBI" id="CHEBI:60377"/>
        <dbReference type="ChEBI" id="CHEBI:78568"/>
    </reaction>
    <physiologicalReaction direction="left-to-right" evidence="28">
        <dbReference type="Rhea" id="RHEA:47561"/>
    </physiologicalReaction>
</comment>
<dbReference type="InterPro" id="IPR051757">
    <property type="entry name" value="Beta-gal_alpha2-3_sialyltrans"/>
</dbReference>
<keyword evidence="12" id="KW-0333">Golgi apparatus</keyword>
<evidence type="ECO:0000256" key="18">
    <source>
        <dbReference type="ARBA" id="ARBA00039106"/>
    </source>
</evidence>
<evidence type="ECO:0000256" key="16">
    <source>
        <dbReference type="ARBA" id="ARBA00023180"/>
    </source>
</evidence>
<organism evidence="41 42">
    <name type="scientific">Mugilogobius chulae</name>
    <name type="common">yellowstripe goby</name>
    <dbReference type="NCBI Taxonomy" id="88201"/>
    <lineage>
        <taxon>Eukaryota</taxon>
        <taxon>Metazoa</taxon>
        <taxon>Chordata</taxon>
        <taxon>Craniata</taxon>
        <taxon>Vertebrata</taxon>
        <taxon>Euteleostomi</taxon>
        <taxon>Actinopterygii</taxon>
        <taxon>Neopterygii</taxon>
        <taxon>Teleostei</taxon>
        <taxon>Neoteleostei</taxon>
        <taxon>Acanthomorphata</taxon>
        <taxon>Gobiaria</taxon>
        <taxon>Gobiiformes</taxon>
        <taxon>Gobioidei</taxon>
        <taxon>Gobiidae</taxon>
        <taxon>Gobionellinae</taxon>
        <taxon>Mugilogobius</taxon>
    </lineage>
</organism>
<evidence type="ECO:0000256" key="6">
    <source>
        <dbReference type="ARBA" id="ARBA00022525"/>
    </source>
</evidence>
<evidence type="ECO:0000256" key="25">
    <source>
        <dbReference type="ARBA" id="ARBA00042682"/>
    </source>
</evidence>
<protein>
    <recommendedName>
        <fullName evidence="20">CMP-N-acetylneuraminate-beta-galactosamide-alpha-2,3-sialyltransferase 1</fullName>
        <ecNumber evidence="18">2.4.3.2</ecNumber>
        <ecNumber evidence="19">2.4.3.4</ecNumber>
    </recommendedName>
    <alternativeName>
        <fullName evidence="34">CMP-N-acetylneuraminate-beta-galactosamide-alpha-2,3-sialyltransferase 2</fullName>
    </alternativeName>
    <alternativeName>
        <fullName evidence="27">Gal-NAc6S</fullName>
    </alternativeName>
    <alternativeName>
        <fullName evidence="24">Gal-beta-1,3-GalNAc-alpha-2,3-sialyltransferase</fullName>
    </alternativeName>
    <alternativeName>
        <fullName evidence="26">Monosialoganglioside sialyltransferase</fullName>
    </alternativeName>
    <alternativeName>
        <fullName evidence="22">ST3Gal I</fullName>
    </alternativeName>
    <alternativeName>
        <fullName evidence="35">ST3Gal II</fullName>
    </alternativeName>
    <alternativeName>
        <fullName evidence="23">ST3GalA.1</fullName>
    </alternativeName>
    <alternativeName>
        <fullName evidence="36">ST3GalA.2</fullName>
    </alternativeName>
    <alternativeName>
        <fullName evidence="21">ST3O</fullName>
    </alternativeName>
    <alternativeName>
        <fullName evidence="25">Sialyltransferase 4A</fullName>
    </alternativeName>
    <alternativeName>
        <fullName evidence="37">Sialyltransferase 4B</fullName>
    </alternativeName>
</protein>
<feature type="binding site" evidence="38">
    <location>
        <position position="142"/>
    </location>
    <ligand>
        <name>substrate</name>
    </ligand>
</feature>
<gene>
    <name evidence="41" type="ORF">WMY93_019645</name>
</gene>
<feature type="binding site" evidence="38">
    <location>
        <position position="286"/>
    </location>
    <ligand>
        <name>substrate</name>
    </ligand>
</feature>
<dbReference type="GO" id="GO:0006629">
    <property type="term" value="P:lipid metabolic process"/>
    <property type="evidence" value="ECO:0007669"/>
    <property type="project" value="UniProtKB-KW"/>
</dbReference>
<feature type="binding site" evidence="38">
    <location>
        <position position="101"/>
    </location>
    <ligand>
        <name>substrate</name>
    </ligand>
</feature>
<dbReference type="Pfam" id="PF00777">
    <property type="entry name" value="Glyco_transf_29"/>
    <property type="match status" value="1"/>
</dbReference>
<comment type="subunit">
    <text evidence="33">Homodimer; disulfide-linked. Homodimer formation occurs in the endoplasmic reticulum.</text>
</comment>
<evidence type="ECO:0000256" key="1">
    <source>
        <dbReference type="ARBA" id="ARBA00004447"/>
    </source>
</evidence>
<evidence type="ECO:0000256" key="2">
    <source>
        <dbReference type="ARBA" id="ARBA00004613"/>
    </source>
</evidence>
<comment type="similarity">
    <text evidence="5">Belongs to the glycosyltransferase 29 family.</text>
</comment>
<keyword evidence="40" id="KW-0732">Signal</keyword>
<evidence type="ECO:0000256" key="24">
    <source>
        <dbReference type="ARBA" id="ARBA00042448"/>
    </source>
</evidence>
<keyword evidence="11" id="KW-1133">Transmembrane helix</keyword>
<reference evidence="42" key="1">
    <citation type="submission" date="2024-04" db="EMBL/GenBank/DDBJ databases">
        <title>Salinicola lusitanus LLJ914,a marine bacterium isolated from the Okinawa Trough.</title>
        <authorList>
            <person name="Li J."/>
        </authorList>
    </citation>
    <scope>NUCLEOTIDE SEQUENCE [LARGE SCALE GENOMIC DNA]</scope>
</reference>
<dbReference type="GO" id="GO:0047288">
    <property type="term" value="F:beta-D-galactosyl-(1-&gt;3)-N-acetyl-beta-D-galactosaminide alpha-2,3- sialyltransferase"/>
    <property type="evidence" value="ECO:0007669"/>
    <property type="project" value="UniProtKB-EC"/>
</dbReference>
<dbReference type="GO" id="GO:0097503">
    <property type="term" value="P:sialylation"/>
    <property type="evidence" value="ECO:0007669"/>
    <property type="project" value="TreeGrafter"/>
</dbReference>
<dbReference type="GO" id="GO:0032580">
    <property type="term" value="C:Golgi cisterna membrane"/>
    <property type="evidence" value="ECO:0007669"/>
    <property type="project" value="UniProtKB-SubCell"/>
</dbReference>
<evidence type="ECO:0000256" key="37">
    <source>
        <dbReference type="ARBA" id="ARBA00082805"/>
    </source>
</evidence>
<dbReference type="PIRSF" id="PIRSF005557">
    <property type="entry name" value="Sialyl_trans"/>
    <property type="match status" value="1"/>
</dbReference>
<evidence type="ECO:0000313" key="41">
    <source>
        <dbReference type="EMBL" id="KAK7898792.1"/>
    </source>
</evidence>
<keyword evidence="13" id="KW-0443">Lipid metabolism</keyword>
<comment type="subcellular location">
    <subcellularLocation>
        <location evidence="1">Golgi apparatus</location>
        <location evidence="1">Golgi stack membrane</location>
        <topology evidence="1">Single-pass type II membrane protein</topology>
    </subcellularLocation>
    <subcellularLocation>
        <location evidence="2">Secreted</location>
    </subcellularLocation>
</comment>
<dbReference type="Proteomes" id="UP001460270">
    <property type="component" value="Unassembled WGS sequence"/>
</dbReference>
<evidence type="ECO:0000313" key="42">
    <source>
        <dbReference type="Proteomes" id="UP001460270"/>
    </source>
</evidence>
<evidence type="ECO:0000256" key="31">
    <source>
        <dbReference type="ARBA" id="ARBA00047509"/>
    </source>
</evidence>
<evidence type="ECO:0000256" key="11">
    <source>
        <dbReference type="ARBA" id="ARBA00022989"/>
    </source>
</evidence>
<comment type="catalytic activity">
    <reaction evidence="30">
        <text>a ganglioside GA1 + CMP-N-acetyl-beta-neuraminate = a ganglioside GM1b + CMP + H(+)</text>
        <dbReference type="Rhea" id="RHEA:48244"/>
        <dbReference type="ChEBI" id="CHEBI:15378"/>
        <dbReference type="ChEBI" id="CHEBI:57812"/>
        <dbReference type="ChEBI" id="CHEBI:60377"/>
        <dbReference type="ChEBI" id="CHEBI:88069"/>
        <dbReference type="ChEBI" id="CHEBI:90151"/>
    </reaction>
    <physiologicalReaction direction="left-to-right" evidence="30">
        <dbReference type="Rhea" id="RHEA:48245"/>
    </physiologicalReaction>
</comment>
<evidence type="ECO:0000256" key="35">
    <source>
        <dbReference type="ARBA" id="ARBA00081228"/>
    </source>
</evidence>
<evidence type="ECO:0000256" key="36">
    <source>
        <dbReference type="ARBA" id="ARBA00081332"/>
    </source>
</evidence>
<feature type="binding site" evidence="38">
    <location>
        <position position="310"/>
    </location>
    <ligand>
        <name>substrate</name>
    </ligand>
</feature>
<feature type="disulfide bond" evidence="39">
    <location>
        <begin position="137"/>
        <end position="277"/>
    </location>
</feature>
<evidence type="ECO:0000256" key="27">
    <source>
        <dbReference type="ARBA" id="ARBA00042991"/>
    </source>
</evidence>
<comment type="catalytic activity">
    <reaction evidence="32">
        <text>a globoside GalGb4Cer + CMP-N-acetyl-beta-neuraminate = a globoside MSGG + CMP + H(+)</text>
        <dbReference type="Rhea" id="RHEA:65372"/>
        <dbReference type="ChEBI" id="CHEBI:15378"/>
        <dbReference type="ChEBI" id="CHEBI:57812"/>
        <dbReference type="ChEBI" id="CHEBI:60377"/>
        <dbReference type="ChEBI" id="CHEBI:140623"/>
        <dbReference type="ChEBI" id="CHEBI:140691"/>
    </reaction>
    <physiologicalReaction direction="left-to-right" evidence="32">
        <dbReference type="Rhea" id="RHEA:65373"/>
    </physiologicalReaction>
</comment>
<evidence type="ECO:0000256" key="20">
    <source>
        <dbReference type="ARBA" id="ARBA00040101"/>
    </source>
</evidence>
<keyword evidence="8" id="KW-0808">Transferase</keyword>
<keyword evidence="16" id="KW-0325">Glycoprotein</keyword>
<evidence type="ECO:0000256" key="38">
    <source>
        <dbReference type="PIRSR" id="PIRSR005557-1"/>
    </source>
</evidence>
<evidence type="ECO:0000256" key="15">
    <source>
        <dbReference type="ARBA" id="ARBA00023157"/>
    </source>
</evidence>
<evidence type="ECO:0000256" key="40">
    <source>
        <dbReference type="SAM" id="SignalP"/>
    </source>
</evidence>
<evidence type="ECO:0000256" key="32">
    <source>
        <dbReference type="ARBA" id="ARBA00052027"/>
    </source>
</evidence>
<comment type="caution">
    <text evidence="41">The sequence shown here is derived from an EMBL/GenBank/DDBJ whole genome shotgun (WGS) entry which is preliminary data.</text>
</comment>
<dbReference type="GO" id="GO:0005576">
    <property type="term" value="C:extracellular region"/>
    <property type="evidence" value="ECO:0007669"/>
    <property type="project" value="UniProtKB-SubCell"/>
</dbReference>
<evidence type="ECO:0000256" key="22">
    <source>
        <dbReference type="ARBA" id="ARBA00041997"/>
    </source>
</evidence>
<evidence type="ECO:0000256" key="4">
    <source>
        <dbReference type="ARBA" id="ARBA00004934"/>
    </source>
</evidence>